<evidence type="ECO:0008006" key="4">
    <source>
        <dbReference type="Google" id="ProtNLM"/>
    </source>
</evidence>
<sequence>MKTLLMAFVLLLAAVNVQAEEVRAGWILDDLHKSCMGRAGATDTFCECAVNKVYDADYTDAQLETYLNGPKDNSDNKLVWEIGEYFWPSLKNTCSQDEIGIRAEMYGICIEEMDIFADNKEKVCGCRADVGMEREPLAVLYGYFSGSPDDSDPNRKKLIAMLKGKNASVNAKCGG</sequence>
<feature type="signal peptide" evidence="1">
    <location>
        <begin position="1"/>
        <end position="19"/>
    </location>
</feature>
<protein>
    <recommendedName>
        <fullName evidence="4">Lysozyme</fullName>
    </recommendedName>
</protein>
<dbReference type="AlphaFoldDB" id="A0A917C778"/>
<dbReference type="Proteomes" id="UP000632498">
    <property type="component" value="Unassembled WGS sequence"/>
</dbReference>
<accession>A0A917C778</accession>
<feature type="chain" id="PRO_5036976872" description="Lysozyme" evidence="1">
    <location>
        <begin position="20"/>
        <end position="175"/>
    </location>
</feature>
<evidence type="ECO:0000256" key="1">
    <source>
        <dbReference type="SAM" id="SignalP"/>
    </source>
</evidence>
<comment type="caution">
    <text evidence="2">The sequence shown here is derived from an EMBL/GenBank/DDBJ whole genome shotgun (WGS) entry which is preliminary data.</text>
</comment>
<gene>
    <name evidence="2" type="ORF">GCM10011332_29420</name>
</gene>
<dbReference type="RefSeq" id="WP_188666621.1">
    <property type="nucleotide sequence ID" value="NZ_BMHV01000028.1"/>
</dbReference>
<keyword evidence="3" id="KW-1185">Reference proteome</keyword>
<reference evidence="2" key="1">
    <citation type="journal article" date="2014" name="Int. J. Syst. Evol. Microbiol.">
        <title>Complete genome sequence of Corynebacterium casei LMG S-19264T (=DSM 44701T), isolated from a smear-ripened cheese.</title>
        <authorList>
            <consortium name="US DOE Joint Genome Institute (JGI-PGF)"/>
            <person name="Walter F."/>
            <person name="Albersmeier A."/>
            <person name="Kalinowski J."/>
            <person name="Ruckert C."/>
        </authorList>
    </citation>
    <scope>NUCLEOTIDE SEQUENCE</scope>
    <source>
        <strain evidence="2">CGMCC 1.15254</strain>
    </source>
</reference>
<dbReference type="EMBL" id="BMHV01000028">
    <property type="protein sequence ID" value="GGF73472.1"/>
    <property type="molecule type" value="Genomic_DNA"/>
</dbReference>
<reference evidence="2" key="2">
    <citation type="submission" date="2020-09" db="EMBL/GenBank/DDBJ databases">
        <authorList>
            <person name="Sun Q."/>
            <person name="Zhou Y."/>
        </authorList>
    </citation>
    <scope>NUCLEOTIDE SEQUENCE</scope>
    <source>
        <strain evidence="2">CGMCC 1.15254</strain>
    </source>
</reference>
<keyword evidence="1" id="KW-0732">Signal</keyword>
<evidence type="ECO:0000313" key="2">
    <source>
        <dbReference type="EMBL" id="GGF73472.1"/>
    </source>
</evidence>
<evidence type="ECO:0000313" key="3">
    <source>
        <dbReference type="Proteomes" id="UP000632498"/>
    </source>
</evidence>
<proteinExistence type="predicted"/>
<organism evidence="2 3">
    <name type="scientific">Terasakiella brassicae</name>
    <dbReference type="NCBI Taxonomy" id="1634917"/>
    <lineage>
        <taxon>Bacteria</taxon>
        <taxon>Pseudomonadati</taxon>
        <taxon>Pseudomonadota</taxon>
        <taxon>Alphaproteobacteria</taxon>
        <taxon>Rhodospirillales</taxon>
        <taxon>Terasakiellaceae</taxon>
        <taxon>Terasakiella</taxon>
    </lineage>
</organism>
<name>A0A917C778_9PROT</name>